<dbReference type="Proteomes" id="UP001529510">
    <property type="component" value="Unassembled WGS sequence"/>
</dbReference>
<comment type="caution">
    <text evidence="2">The sequence shown here is derived from an EMBL/GenBank/DDBJ whole genome shotgun (WGS) entry which is preliminary data.</text>
</comment>
<reference evidence="2 3" key="1">
    <citation type="submission" date="2024-05" db="EMBL/GenBank/DDBJ databases">
        <title>Genome sequencing and assembly of Indian major carp, Cirrhinus mrigala (Hamilton, 1822).</title>
        <authorList>
            <person name="Mohindra V."/>
            <person name="Chowdhury L.M."/>
            <person name="Lal K."/>
            <person name="Jena J.K."/>
        </authorList>
    </citation>
    <scope>NUCLEOTIDE SEQUENCE [LARGE SCALE GENOMIC DNA]</scope>
    <source>
        <strain evidence="2">CM1030</strain>
        <tissue evidence="2">Blood</tissue>
    </source>
</reference>
<evidence type="ECO:0000313" key="3">
    <source>
        <dbReference type="Proteomes" id="UP001529510"/>
    </source>
</evidence>
<keyword evidence="3" id="KW-1185">Reference proteome</keyword>
<dbReference type="AlphaFoldDB" id="A0ABD0N9I4"/>
<dbReference type="EMBL" id="JAMKFB020000023">
    <property type="protein sequence ID" value="KAL0158735.1"/>
    <property type="molecule type" value="Genomic_DNA"/>
</dbReference>
<name>A0ABD0N9I4_CIRMR</name>
<feature type="non-terminal residue" evidence="2">
    <location>
        <position position="84"/>
    </location>
</feature>
<proteinExistence type="predicted"/>
<feature type="domain" description="STAS" evidence="1">
    <location>
        <begin position="64"/>
        <end position="84"/>
    </location>
</feature>
<gene>
    <name evidence="2" type="ORF">M9458_046811</name>
</gene>
<evidence type="ECO:0000259" key="1">
    <source>
        <dbReference type="PROSITE" id="PS50801"/>
    </source>
</evidence>
<evidence type="ECO:0000313" key="2">
    <source>
        <dbReference type="EMBL" id="KAL0158735.1"/>
    </source>
</evidence>
<protein>
    <recommendedName>
        <fullName evidence="1">STAS domain-containing protein</fullName>
    </recommendedName>
</protein>
<dbReference type="PROSITE" id="PS50801">
    <property type="entry name" value="STAS"/>
    <property type="match status" value="1"/>
</dbReference>
<dbReference type="InterPro" id="IPR002645">
    <property type="entry name" value="STAS_dom"/>
</dbReference>
<organism evidence="2 3">
    <name type="scientific">Cirrhinus mrigala</name>
    <name type="common">Mrigala</name>
    <dbReference type="NCBI Taxonomy" id="683832"/>
    <lineage>
        <taxon>Eukaryota</taxon>
        <taxon>Metazoa</taxon>
        <taxon>Chordata</taxon>
        <taxon>Craniata</taxon>
        <taxon>Vertebrata</taxon>
        <taxon>Euteleostomi</taxon>
        <taxon>Actinopterygii</taxon>
        <taxon>Neopterygii</taxon>
        <taxon>Teleostei</taxon>
        <taxon>Ostariophysi</taxon>
        <taxon>Cypriniformes</taxon>
        <taxon>Cyprinidae</taxon>
        <taxon>Labeoninae</taxon>
        <taxon>Labeonini</taxon>
        <taxon>Cirrhinus</taxon>
    </lineage>
</organism>
<sequence length="84" mass="9463">MMASVHHHGMDNECIIHDSGIATITQGNMNCGFQPEQDSEEKKWYKTDTHSSSCNRVRECIHSIVLDLSPVSFIDTVTLKTLKN</sequence>
<accession>A0ABD0N9I4</accession>